<sequence length="3083" mass="326408">MKLTIKTQSGQKVVDLNSDLQFNTIKGEQYVFSNGFSNYVLNFKDNQESVTLTFNVNGKSIKVELNGIVPLLQANTTNMPNPTAIIINKDLNEKDVDSIVENNSFDGGEIIDRLEALLSKPVELGDNVSSNLTLITNYQTLLESLGAAAAGAEAGGNATGNGSTFNSIFSINDRGLNDIADTARWENLSESIANIPVDTADNTGDRITIFTSMTSSDVNENADSVTFNIFLSYVPQGTANTVTVNVTDQNGNVTTYIVDINADGRGVLTIKTQDMDVYNDSQSLTAEIVAINGGDYEEVVFGTPVTVNITDIGAIDDVTLILDDVNVNEGTGTATVGGSLDYAPQTTLVVTLSNGSTITFGPDYVVGTIVQSTPFVIQGDDVYKDGETYTVTVVSTTGGNFENLVTTDTAKATVTDTETPVTVNLSASTVNEDAANTSYVFTATLSAASQGDTIIVTDKGTITIADGQTTGTLTIASNNTSDVYVDRSELTATITSASGGNFEKINVGTATAKATVTDTETPVTVNLSASTVNEDAANTSYVFTATLSAASQGDTIIVTDKGTITIADGQTTGTLTIASNNTSDVYVDRSELTATITSASGGNFEKINVGTATAKATVTDTETPVTVNLSASTVNEDAANTSYVFTATLSAASQGDTIIVTDKGTITIADGQTTGTLTIASNNTSDVYVDRSELTATITSASGGNFEKINVGTATAKATVTDTETPVTVNLSASTVNEDAANTSYVFTATLSAASQGDTIIVTDKGTITIADGQTTGTLTIASNNTSDVYVDRSELTATITSASGGNFEKINVGTATAKATVTDTETPVTVNLSASTVNEDAANTSYVFTATLSAASQGDTIIVTDKGTITIADGQTTGTLTIASNNTSDVYVDRSELTATITSASGGNFEKINVGTATAKATVTDTTDTVIIKIFVSDENGMPLKDINGNYLTTNSVTEGAKAHYVALAFEPNTTEFNDNTVVSDQVGTVDFKFTPDTATVNTATNASAGSNDYLPQSTLTNIALGKAISMDALDDYISDNGEVLNISIENYKAPNSGKIYEDVILNSDKVVTTILDDTIFGQEDTVYVKIENNASVIEGNALTHTITLVDKFGNPVVVPAGQSIKITLTYSSDTTENEDFNSTTTYKTTEVVITGGNSSVIVKNSTVDDFTNEGKEGYVLKITDVEQSSHYYENVEVHAGKNSVTGEIIDGVSIETPINGTVDEDNFIVTNSNTSISTTGNLGITAPSGDNGYTLSFTTTPTNSLGEPLTSDGKKITYILNGNTITAIREGDNKTVFEIKLNKNSAGGSDDSYTYTQYENIDHPIKGIVGINSSIDQIIDDNIVLNFGFKITDQGKTSPLVEFKVTVNDSLPNAINKTFELNEDTSINITLTEESFSSLLIWNKGLLPETLDSSNPTVDIFDPNNSNIVIGKLTYNGSGYVTFTPNPDYSNYNATPSFKYGIQDSDGDIAFGEIKFKVNPVADGLTWNYTNVTTNEDVNVDMNLTLPTIIDNSDDNGNKTGDHGERIGVIELSSIDKGAIIYNGNIALNSGTTTATLKFVIVNADGSLDTSLHYSNIDMNDTSIIHLTKAQYENLTITPISQSHNDITMTLKATSYEVDDSGNPLSGVAGKTTSKDITVVVKSVTDDISLSFDNKNNPDDNISSDSKTYTIASKLEEGNNVIDLQAILTPTSGNSLDLDGSEQRSYTVSGVPEGTIITLGGVSAVANSSGIAIVNFDATAEKIVDPTFTMTLPGEFSGKIDATITLKVTDIDDHAGSAVPETKTQTVYLKMNVDPVADQVTLSVSQAKGYEDAGRSKGNTSNDENADDINAKVGNKIPGAIDLDINVKSDDIDGSETFTVVISDIPTGASIYYNGIEVVQNPAGKITIENFNNTIPLQIVPTHNSDEDFNLKVKAYSVDTATNSTGTVTTVTSEAIAQELTLNVQIKGVADVPVNEIFKELDSTGSAVENGIYQAVVSEDMGNTENGATINFADIYKNSGLSSYDDSEDLSVVITGVKGNFDIEGAVFLGGEGESRTWLFDAKNVANIKILTEKNYSGEIDFKIRYVTTEKEGDSKTLSYENVKILVTPDVDATINTSTSVKEDTLTKVNFSISTSDSNESLVQVRILALDVDGKDFTLYLGNNTTPISSLSKDADGYYVLNAQEAKNLYVQYKSDLGSSQDTKFDFKYTIKDSITLSDSNVISDIEEKDSTYNLTLTAVTDEISINANVGLSPIIDISNQNGEGVKTVTIKETGSFDVDIALNAVASDNADRDTDGSEAVTRLVVEGVPLGMSIENGTFTVTSNGTNLWFIDIPDTKLDGSYTLKFNVHNTLSNETGEKYNIKITAYNQDGENSQVTTATTELKFVDAIANTSGGSGLGVNSEFFIEDFNVTEDKAFSLADIVTIIADTNRTDEAYSISFKGLENLSISADSLSKLVTYEENGETVYVLNIGSSDNIETALQSIVFLPEANFNENNDKGEKVSIQPTLTTYVIGTSLVSVITPAGGFNDENVTPVTDAIASSDLISTINEDQTYTFDIKPKTVDDLDSNGNFSNDGANADGSDYEILGDITLTHSGVNGILELSDGTKIIFDGTTTSAIISPSQLIGLKFTPDTYASGTAKFTYSLETQENGATNTKVGGGIIAINITPIVNGLELEGLKAIGSEYTDGINEFIALTTDNGGIGLSNMIDSDGSETIQTILLDGIPAGFLVYYGEEGSQKLAQNAGNNNSSPDIVYNTWNIPVESNGTAPQIWVKAPENWSGDVSGITLKTIVKDGETISTITKDFTLNVSPVASSVTISPTTTFANAYNWTEINLNANMTDLDGSETLTIELTGETKVLDGTALFRLSDGTLFNGLNGNPSATFDILTSTWKLEGIPSSQINNIEILYHNYEGKVDVSIITVDGEDILDTPASGSFDMNIANSNVINLSNETADLTVMGTSTTTSIKTGSGDDIISVANLNATVDAGDGKDTLVLDNNDTIDLANITSKVKNIEVIDLENSSNQTLKLDLNEVIDITDNNNELIIKGNLGDSIHLDTPSDWTNNGIESYEGINYNVYKGTGTNSTVKLLIDEDITVSDI</sequence>
<feature type="domain" description="LapA adhesin" evidence="2">
    <location>
        <begin position="625"/>
        <end position="723"/>
    </location>
</feature>
<gene>
    <name evidence="3" type="ORF">ASUIS_0242</name>
</gene>
<reference evidence="3 4" key="1">
    <citation type="submission" date="2018-08" db="EMBL/GenBank/DDBJ databases">
        <title>Complete genome of the Arcobacter suis type strain LMG 26152.</title>
        <authorList>
            <person name="Miller W.G."/>
            <person name="Yee E."/>
            <person name="Bono J.L."/>
        </authorList>
    </citation>
    <scope>NUCLEOTIDE SEQUENCE [LARGE SCALE GENOMIC DNA]</scope>
    <source>
        <strain evidence="3 4">CECT 7833</strain>
    </source>
</reference>
<dbReference type="KEGG" id="asui:ASUIS_0242"/>
<dbReference type="EMBL" id="CP032100">
    <property type="protein sequence ID" value="AXX88750.1"/>
    <property type="molecule type" value="Genomic_DNA"/>
</dbReference>
<dbReference type="Pfam" id="PF20579">
    <property type="entry name" value="LapA"/>
    <property type="match status" value="6"/>
</dbReference>
<feature type="domain" description="LapA adhesin" evidence="2">
    <location>
        <begin position="829"/>
        <end position="927"/>
    </location>
</feature>
<dbReference type="RefSeq" id="WP_118885327.1">
    <property type="nucleotide sequence ID" value="NZ_CP032100.1"/>
</dbReference>
<feature type="domain" description="LapA adhesin" evidence="2">
    <location>
        <begin position="727"/>
        <end position="825"/>
    </location>
</feature>
<evidence type="ECO:0000256" key="1">
    <source>
        <dbReference type="SAM" id="MobiDB-lite"/>
    </source>
</evidence>
<proteinExistence type="predicted"/>
<accession>A0AAD0SNR3</accession>
<evidence type="ECO:0000313" key="4">
    <source>
        <dbReference type="Proteomes" id="UP000263040"/>
    </source>
</evidence>
<feature type="domain" description="LapA adhesin" evidence="2">
    <location>
        <begin position="421"/>
        <end position="519"/>
    </location>
</feature>
<dbReference type="InterPro" id="IPR046779">
    <property type="entry name" value="LapA_adhesin_dom"/>
</dbReference>
<feature type="region of interest" description="Disordered" evidence="1">
    <location>
        <begin position="1812"/>
        <end position="1831"/>
    </location>
</feature>
<organism evidence="3 4">
    <name type="scientific">Arcobacter suis CECT 7833</name>
    <dbReference type="NCBI Taxonomy" id="663365"/>
    <lineage>
        <taxon>Bacteria</taxon>
        <taxon>Pseudomonadati</taxon>
        <taxon>Campylobacterota</taxon>
        <taxon>Epsilonproteobacteria</taxon>
        <taxon>Campylobacterales</taxon>
        <taxon>Arcobacteraceae</taxon>
        <taxon>Arcobacter</taxon>
    </lineage>
</organism>
<evidence type="ECO:0000313" key="3">
    <source>
        <dbReference type="EMBL" id="AXX88750.1"/>
    </source>
</evidence>
<name>A0AAD0SNR3_9BACT</name>
<feature type="domain" description="LapA adhesin" evidence="2">
    <location>
        <begin position="316"/>
        <end position="417"/>
    </location>
</feature>
<keyword evidence="4" id="KW-1185">Reference proteome</keyword>
<dbReference type="Proteomes" id="UP000263040">
    <property type="component" value="Chromosome"/>
</dbReference>
<protein>
    <submittedName>
        <fullName evidence="3">T1SS-143 repeat domain-containing protein</fullName>
    </submittedName>
</protein>
<evidence type="ECO:0000259" key="2">
    <source>
        <dbReference type="Pfam" id="PF20579"/>
    </source>
</evidence>
<feature type="domain" description="LapA adhesin" evidence="2">
    <location>
        <begin position="523"/>
        <end position="621"/>
    </location>
</feature>